<name>A0ABR2NCL2_9ROSI</name>
<organism evidence="1 2">
    <name type="scientific">Hibiscus sabdariffa</name>
    <name type="common">roselle</name>
    <dbReference type="NCBI Taxonomy" id="183260"/>
    <lineage>
        <taxon>Eukaryota</taxon>
        <taxon>Viridiplantae</taxon>
        <taxon>Streptophyta</taxon>
        <taxon>Embryophyta</taxon>
        <taxon>Tracheophyta</taxon>
        <taxon>Spermatophyta</taxon>
        <taxon>Magnoliopsida</taxon>
        <taxon>eudicotyledons</taxon>
        <taxon>Gunneridae</taxon>
        <taxon>Pentapetalae</taxon>
        <taxon>rosids</taxon>
        <taxon>malvids</taxon>
        <taxon>Malvales</taxon>
        <taxon>Malvaceae</taxon>
        <taxon>Malvoideae</taxon>
        <taxon>Hibiscus</taxon>
    </lineage>
</organism>
<evidence type="ECO:0000313" key="2">
    <source>
        <dbReference type="Proteomes" id="UP001396334"/>
    </source>
</evidence>
<evidence type="ECO:0000313" key="1">
    <source>
        <dbReference type="EMBL" id="KAK8973899.1"/>
    </source>
</evidence>
<proteinExistence type="predicted"/>
<sequence>MRRSTNVESPTTRILAREPYVPPQVLVHSLRVGAQKHMVASFAVVFFRRHRYLISTTPYRRSLLQACFWVGYLLFVASKIIDHKLNDFSFLNWNHAIELYLLSLSIDIHLTDDPPTDDSQLPWMREDACLYIHINNSIDNTSSSTVTIFVDEYAKFLHLQEIVKQLSDLNSTLIESSKPIHVLFPPYRNGSLILALQIT</sequence>
<keyword evidence="2" id="KW-1185">Reference proteome</keyword>
<accession>A0ABR2NCL2</accession>
<dbReference type="Proteomes" id="UP001396334">
    <property type="component" value="Unassembled WGS sequence"/>
</dbReference>
<gene>
    <name evidence="1" type="ORF">V6N11_013056</name>
</gene>
<reference evidence="1 2" key="1">
    <citation type="journal article" date="2024" name="G3 (Bethesda)">
        <title>Genome assembly of Hibiscus sabdariffa L. provides insights into metabolisms of medicinal natural products.</title>
        <authorList>
            <person name="Kim T."/>
        </authorList>
    </citation>
    <scope>NUCLEOTIDE SEQUENCE [LARGE SCALE GENOMIC DNA]</scope>
    <source>
        <strain evidence="1">TK-2024</strain>
        <tissue evidence="1">Old leaves</tissue>
    </source>
</reference>
<comment type="caution">
    <text evidence="1">The sequence shown here is derived from an EMBL/GenBank/DDBJ whole genome shotgun (WGS) entry which is preliminary data.</text>
</comment>
<dbReference type="EMBL" id="JBBPBN010000174">
    <property type="protein sequence ID" value="KAK8973899.1"/>
    <property type="molecule type" value="Genomic_DNA"/>
</dbReference>
<protein>
    <submittedName>
        <fullName evidence="1">Uncharacterized protein</fullName>
    </submittedName>
</protein>